<dbReference type="SMART" id="SM00899">
    <property type="entry name" value="FeoA"/>
    <property type="match status" value="1"/>
</dbReference>
<evidence type="ECO:0000256" key="12">
    <source>
        <dbReference type="ARBA" id="ARBA00023136"/>
    </source>
</evidence>
<gene>
    <name evidence="15" type="ORF">H2204_015347</name>
</gene>
<dbReference type="Pfam" id="PF04023">
    <property type="entry name" value="FeoA"/>
    <property type="match status" value="1"/>
</dbReference>
<proteinExistence type="predicted"/>
<dbReference type="PROSITE" id="PS51711">
    <property type="entry name" value="G_FEOB"/>
    <property type="match status" value="1"/>
</dbReference>
<dbReference type="InterPro" id="IPR007167">
    <property type="entry name" value="Fe-transptr_FeoA-like"/>
</dbReference>
<comment type="subcellular location">
    <subcellularLocation>
        <location evidence="1">Cell inner membrane</location>
        <topology evidence="1">Multi-pass membrane protein</topology>
    </subcellularLocation>
</comment>
<keyword evidence="11" id="KW-0342">GTP-binding</keyword>
<dbReference type="GO" id="GO:0005525">
    <property type="term" value="F:GTP binding"/>
    <property type="evidence" value="ECO:0007669"/>
    <property type="project" value="UniProtKB-KW"/>
</dbReference>
<keyword evidence="5" id="KW-0997">Cell inner membrane</keyword>
<dbReference type="InterPro" id="IPR011642">
    <property type="entry name" value="Gate_dom"/>
</dbReference>
<feature type="transmembrane region" description="Helical" evidence="13">
    <location>
        <begin position="530"/>
        <end position="549"/>
    </location>
</feature>
<dbReference type="InterPro" id="IPR038157">
    <property type="entry name" value="FeoA_core_dom"/>
</dbReference>
<sequence>MTLSELPLHASAVVDSVQDLHANDAIARRLRELGFVKGEEVRLVARGPVGGEPLLVQVGFTRFALRIRATHMSATATAAPLRIALVGNPNSGKTALFNQLTGSRQKVANYTGVTVERKEGRLRAPSGREFAVLDLPGAYSLQPASLDEAITRDLCRGFYPGEAAPDVLLCVIDATNLRLHLRFALELRELGKPMIIALNMVDAAQRRGIQIDVAALEREIGVPVVETVAVRKQGARALVERLDTMVPHLDAPLAGVESGADYHAQVRAILAAAVRMPARTAKIDDTLDRWLLHPVFGLITLVVVMFLIFQAVFAWATPLMDGIEAGFAWLGELAASVLPAGPLTSLLTDGIIAGLGGVVVFLPQILILFAFILALEESGYLPRAAFLLDRMMAAAGLSGRSFIPLLSSFACAVPGIMATRSIQDPRDRLATILVAPLMTCSARLPVYALLIGAFIPAGKIGIFNQQGLVLFGLYVAGILSALVMSWVMKKWRRDKSEHPLMLELPSYRIPHPRDLAVGLYERGMIFLRRVGGIILALTILLWFLLSFPGAPADATMPAIDYSYAGQIGHAMTAIFAPLGFNWQICIALIPGLAAREVAVSSLATVYALSAADDEAAISALSPVVADDWSLATGLALLVWFIYAPMCISTLATIKRETNSWKTMGFSAFYLFAAAYVAALITYQYLIIAVAVLVSAWVVLKKQAPGTVRKLRGALALALLKPGRAAWLQALGRRIAPPAIGGGGACGGCDSCGPTPPKQH</sequence>
<keyword evidence="7" id="KW-0547">Nucleotide-binding</keyword>
<keyword evidence="2" id="KW-0813">Transport</keyword>
<feature type="transmembrane region" description="Helical" evidence="13">
    <location>
        <begin position="290"/>
        <end position="315"/>
    </location>
</feature>
<dbReference type="Pfam" id="PF02421">
    <property type="entry name" value="FeoB_N"/>
    <property type="match status" value="1"/>
</dbReference>
<dbReference type="CDD" id="cd01879">
    <property type="entry name" value="FeoB"/>
    <property type="match status" value="1"/>
</dbReference>
<protein>
    <recommendedName>
        <fullName evidence="14">FeoB-type G domain-containing protein</fullName>
    </recommendedName>
</protein>
<dbReference type="EMBL" id="JAPDRN010000237">
    <property type="protein sequence ID" value="KAJ9610927.1"/>
    <property type="molecule type" value="Genomic_DNA"/>
</dbReference>
<feature type="transmembrane region" description="Helical" evidence="13">
    <location>
        <begin position="327"/>
        <end position="347"/>
    </location>
</feature>
<keyword evidence="4" id="KW-0410">Iron transport</keyword>
<evidence type="ECO:0000256" key="9">
    <source>
        <dbReference type="ARBA" id="ARBA00023004"/>
    </source>
</evidence>
<reference evidence="15" key="1">
    <citation type="submission" date="2022-10" db="EMBL/GenBank/DDBJ databases">
        <title>Culturing micro-colonial fungi from biological soil crusts in the Mojave desert and describing Neophaeococcomyces mojavensis, and introducing the new genera and species Taxawa tesnikishii.</title>
        <authorList>
            <person name="Kurbessoian T."/>
            <person name="Stajich J.E."/>
        </authorList>
    </citation>
    <scope>NUCLEOTIDE SEQUENCE</scope>
    <source>
        <strain evidence="15">TK_35</strain>
    </source>
</reference>
<dbReference type="InterPro" id="IPR046494">
    <property type="entry name" value="DUF6587"/>
</dbReference>
<dbReference type="NCBIfam" id="TIGR00437">
    <property type="entry name" value="feoB"/>
    <property type="match status" value="1"/>
</dbReference>
<dbReference type="Pfam" id="PF20228">
    <property type="entry name" value="DUF6587"/>
    <property type="match status" value="1"/>
</dbReference>
<dbReference type="SUPFAM" id="SSF52540">
    <property type="entry name" value="P-loop containing nucleoside triphosphate hydrolases"/>
    <property type="match status" value="1"/>
</dbReference>
<feature type="transmembrane region" description="Helical" evidence="13">
    <location>
        <begin position="354"/>
        <end position="375"/>
    </location>
</feature>
<evidence type="ECO:0000313" key="15">
    <source>
        <dbReference type="EMBL" id="KAJ9610927.1"/>
    </source>
</evidence>
<keyword evidence="3" id="KW-1003">Cell membrane</keyword>
<dbReference type="Pfam" id="PF07670">
    <property type="entry name" value="Gate"/>
    <property type="match status" value="2"/>
</dbReference>
<evidence type="ECO:0000256" key="3">
    <source>
        <dbReference type="ARBA" id="ARBA00022475"/>
    </source>
</evidence>
<evidence type="ECO:0000256" key="8">
    <source>
        <dbReference type="ARBA" id="ARBA00022989"/>
    </source>
</evidence>
<organism evidence="15">
    <name type="scientific">Knufia peltigerae</name>
    <dbReference type="NCBI Taxonomy" id="1002370"/>
    <lineage>
        <taxon>Eukaryota</taxon>
        <taxon>Fungi</taxon>
        <taxon>Dikarya</taxon>
        <taxon>Ascomycota</taxon>
        <taxon>Pezizomycotina</taxon>
        <taxon>Eurotiomycetes</taxon>
        <taxon>Chaetothyriomycetidae</taxon>
        <taxon>Chaetothyriales</taxon>
        <taxon>Trichomeriaceae</taxon>
        <taxon>Knufia</taxon>
    </lineage>
</organism>
<evidence type="ECO:0000256" key="11">
    <source>
        <dbReference type="ARBA" id="ARBA00023134"/>
    </source>
</evidence>
<comment type="caution">
    <text evidence="15">The sequence shown here is derived from an EMBL/GenBank/DDBJ whole genome shotgun (WGS) entry which is preliminary data.</text>
</comment>
<dbReference type="Gene3D" id="2.30.30.90">
    <property type="match status" value="1"/>
</dbReference>
<feature type="transmembrane region" description="Helical" evidence="13">
    <location>
        <begin position="561"/>
        <end position="580"/>
    </location>
</feature>
<dbReference type="InterPro" id="IPR006073">
    <property type="entry name" value="GTP-bd"/>
</dbReference>
<evidence type="ECO:0000256" key="10">
    <source>
        <dbReference type="ARBA" id="ARBA00023065"/>
    </source>
</evidence>
<evidence type="ECO:0000256" key="5">
    <source>
        <dbReference type="ARBA" id="ARBA00022519"/>
    </source>
</evidence>
<dbReference type="Pfam" id="PF07664">
    <property type="entry name" value="FeoB_C"/>
    <property type="match status" value="1"/>
</dbReference>
<dbReference type="GO" id="GO:0046914">
    <property type="term" value="F:transition metal ion binding"/>
    <property type="evidence" value="ECO:0007669"/>
    <property type="project" value="InterPro"/>
</dbReference>
<dbReference type="InterPro" id="IPR030389">
    <property type="entry name" value="G_FEOB_dom"/>
</dbReference>
<dbReference type="PANTHER" id="PTHR43185:SF1">
    <property type="entry name" value="FE(2+) TRANSPORTER FEOB"/>
    <property type="match status" value="1"/>
</dbReference>
<keyword evidence="12 13" id="KW-0472">Membrane</keyword>
<feature type="transmembrane region" description="Helical" evidence="13">
    <location>
        <begin position="628"/>
        <end position="647"/>
    </location>
</feature>
<feature type="transmembrane region" description="Helical" evidence="13">
    <location>
        <begin position="682"/>
        <end position="699"/>
    </location>
</feature>
<evidence type="ECO:0000256" key="6">
    <source>
        <dbReference type="ARBA" id="ARBA00022692"/>
    </source>
</evidence>
<evidence type="ECO:0000256" key="2">
    <source>
        <dbReference type="ARBA" id="ARBA00022448"/>
    </source>
</evidence>
<dbReference type="GO" id="GO:0005886">
    <property type="term" value="C:plasma membrane"/>
    <property type="evidence" value="ECO:0007669"/>
    <property type="project" value="UniProtKB-SubCell"/>
</dbReference>
<dbReference type="AlphaFoldDB" id="A0AA38XCN3"/>
<keyword evidence="9" id="KW-0408">Iron</keyword>
<dbReference type="InterPro" id="IPR027417">
    <property type="entry name" value="P-loop_NTPase"/>
</dbReference>
<dbReference type="InterPro" id="IPR003373">
    <property type="entry name" value="Fe2_transport_prot-B"/>
</dbReference>
<keyword evidence="10" id="KW-0406">Ion transport</keyword>
<dbReference type="SUPFAM" id="SSF50037">
    <property type="entry name" value="C-terminal domain of transcriptional repressors"/>
    <property type="match status" value="1"/>
</dbReference>
<evidence type="ECO:0000259" key="14">
    <source>
        <dbReference type="PROSITE" id="PS51711"/>
    </source>
</evidence>
<dbReference type="PRINTS" id="PR00326">
    <property type="entry name" value="GTP1OBG"/>
</dbReference>
<dbReference type="FunFam" id="3.40.50.300:FF:000426">
    <property type="entry name" value="Ferrous iron transport protein B"/>
    <property type="match status" value="1"/>
</dbReference>
<dbReference type="InterPro" id="IPR050860">
    <property type="entry name" value="FeoB_GTPase"/>
</dbReference>
<evidence type="ECO:0000256" key="4">
    <source>
        <dbReference type="ARBA" id="ARBA00022496"/>
    </source>
</evidence>
<keyword evidence="8 13" id="KW-1133">Transmembrane helix</keyword>
<evidence type="ECO:0000256" key="13">
    <source>
        <dbReference type="SAM" id="Phobius"/>
    </source>
</evidence>
<feature type="transmembrane region" description="Helical" evidence="13">
    <location>
        <begin position="395"/>
        <end position="417"/>
    </location>
</feature>
<dbReference type="PANTHER" id="PTHR43185">
    <property type="entry name" value="FERROUS IRON TRANSPORT PROTEIN B"/>
    <property type="match status" value="1"/>
</dbReference>
<feature type="domain" description="FeoB-type G" evidence="14">
    <location>
        <begin position="80"/>
        <end position="248"/>
    </location>
</feature>
<evidence type="ECO:0000256" key="1">
    <source>
        <dbReference type="ARBA" id="ARBA00004429"/>
    </source>
</evidence>
<evidence type="ECO:0000256" key="7">
    <source>
        <dbReference type="ARBA" id="ARBA00022741"/>
    </source>
</evidence>
<dbReference type="InterPro" id="IPR008988">
    <property type="entry name" value="Transcriptional_repressor_C"/>
</dbReference>
<accession>A0AA38XCN3</accession>
<feature type="transmembrane region" description="Helical" evidence="13">
    <location>
        <begin position="429"/>
        <end position="455"/>
    </location>
</feature>
<keyword evidence="6 13" id="KW-0812">Transmembrane</keyword>
<name>A0AA38XCN3_9EURO</name>
<dbReference type="GO" id="GO:0015093">
    <property type="term" value="F:ferrous iron transmembrane transporter activity"/>
    <property type="evidence" value="ECO:0007669"/>
    <property type="project" value="InterPro"/>
</dbReference>
<dbReference type="InterPro" id="IPR011640">
    <property type="entry name" value="Fe2_transport_prot_B_C"/>
</dbReference>
<dbReference type="Gene3D" id="3.40.50.300">
    <property type="entry name" value="P-loop containing nucleotide triphosphate hydrolases"/>
    <property type="match status" value="1"/>
</dbReference>
<feature type="transmembrane region" description="Helical" evidence="13">
    <location>
        <begin position="467"/>
        <end position="488"/>
    </location>
</feature>